<sequence>MCTVPESSDNVPDDLFLAWPGLAVSVLDGLDNDKMCACAWQSVLRRANSRELQ</sequence>
<evidence type="ECO:0000313" key="2">
    <source>
        <dbReference type="Proteomes" id="UP000054166"/>
    </source>
</evidence>
<proteinExistence type="predicted"/>
<name>A0A0C3ET33_PILCF</name>
<protein>
    <submittedName>
        <fullName evidence="1">Uncharacterized protein</fullName>
    </submittedName>
</protein>
<gene>
    <name evidence="1" type="ORF">PILCRDRAFT_826986</name>
</gene>
<dbReference type="EMBL" id="KN833043">
    <property type="protein sequence ID" value="KIM75685.1"/>
    <property type="molecule type" value="Genomic_DNA"/>
</dbReference>
<keyword evidence="2" id="KW-1185">Reference proteome</keyword>
<reference evidence="2" key="2">
    <citation type="submission" date="2015-01" db="EMBL/GenBank/DDBJ databases">
        <title>Evolutionary Origins and Diversification of the Mycorrhizal Mutualists.</title>
        <authorList>
            <consortium name="DOE Joint Genome Institute"/>
            <consortium name="Mycorrhizal Genomics Consortium"/>
            <person name="Kohler A."/>
            <person name="Kuo A."/>
            <person name="Nagy L.G."/>
            <person name="Floudas D."/>
            <person name="Copeland A."/>
            <person name="Barry K.W."/>
            <person name="Cichocki N."/>
            <person name="Veneault-Fourrey C."/>
            <person name="LaButti K."/>
            <person name="Lindquist E.A."/>
            <person name="Lipzen A."/>
            <person name="Lundell T."/>
            <person name="Morin E."/>
            <person name="Murat C."/>
            <person name="Riley R."/>
            <person name="Ohm R."/>
            <person name="Sun H."/>
            <person name="Tunlid A."/>
            <person name="Henrissat B."/>
            <person name="Grigoriev I.V."/>
            <person name="Hibbett D.S."/>
            <person name="Martin F."/>
        </authorList>
    </citation>
    <scope>NUCLEOTIDE SEQUENCE [LARGE SCALE GENOMIC DNA]</scope>
    <source>
        <strain evidence="2">F 1598</strain>
    </source>
</reference>
<dbReference type="Proteomes" id="UP000054166">
    <property type="component" value="Unassembled WGS sequence"/>
</dbReference>
<reference evidence="1 2" key="1">
    <citation type="submission" date="2014-04" db="EMBL/GenBank/DDBJ databases">
        <authorList>
            <consortium name="DOE Joint Genome Institute"/>
            <person name="Kuo A."/>
            <person name="Tarkka M."/>
            <person name="Buscot F."/>
            <person name="Kohler A."/>
            <person name="Nagy L.G."/>
            <person name="Floudas D."/>
            <person name="Copeland A."/>
            <person name="Barry K.W."/>
            <person name="Cichocki N."/>
            <person name="Veneault-Fourrey C."/>
            <person name="LaButti K."/>
            <person name="Lindquist E.A."/>
            <person name="Lipzen A."/>
            <person name="Lundell T."/>
            <person name="Morin E."/>
            <person name="Murat C."/>
            <person name="Sun H."/>
            <person name="Tunlid A."/>
            <person name="Henrissat B."/>
            <person name="Grigoriev I.V."/>
            <person name="Hibbett D.S."/>
            <person name="Martin F."/>
            <person name="Nordberg H.P."/>
            <person name="Cantor M.N."/>
            <person name="Hua S.X."/>
        </authorList>
    </citation>
    <scope>NUCLEOTIDE SEQUENCE [LARGE SCALE GENOMIC DNA]</scope>
    <source>
        <strain evidence="1 2">F 1598</strain>
    </source>
</reference>
<evidence type="ECO:0000313" key="1">
    <source>
        <dbReference type="EMBL" id="KIM75685.1"/>
    </source>
</evidence>
<dbReference type="InParanoid" id="A0A0C3ET33"/>
<dbReference type="AlphaFoldDB" id="A0A0C3ET33"/>
<organism evidence="1 2">
    <name type="scientific">Piloderma croceum (strain F 1598)</name>
    <dbReference type="NCBI Taxonomy" id="765440"/>
    <lineage>
        <taxon>Eukaryota</taxon>
        <taxon>Fungi</taxon>
        <taxon>Dikarya</taxon>
        <taxon>Basidiomycota</taxon>
        <taxon>Agaricomycotina</taxon>
        <taxon>Agaricomycetes</taxon>
        <taxon>Agaricomycetidae</taxon>
        <taxon>Atheliales</taxon>
        <taxon>Atheliaceae</taxon>
        <taxon>Piloderma</taxon>
    </lineage>
</organism>
<accession>A0A0C3ET33</accession>
<dbReference type="HOGENOM" id="CLU_3069533_0_0_1"/>